<gene>
    <name evidence="3" type="ORF">COL8621_01200</name>
</gene>
<dbReference type="Gene3D" id="2.170.16.10">
    <property type="entry name" value="Hedgehog/Intein (Hint) domain"/>
    <property type="match status" value="1"/>
</dbReference>
<sequence>MNQTAPRGNSVSYSAHVFPATDLVVVSGANIGDPLLSLEEQCLGDGYRLALDAEVLQLAISDASTTDDGQCLQTPAKGQFVADGSEVGTTGDALFLHGRLTFMAPDGDKVEILLIAHHATQAGQMLYFAPLSPIEPAVEYTLLSHTDDPGEIRVADLTPVAFTRGTMITLADGVQRAIEDLTIGDRILTRDGGAQPLRWIGQRTVRAIGPYAPVVIKRGTLFNESDMIVSQHQRLFIYNRNQQLLTGSAELLVKARNLVDGEKVFIRKGGYVQYFHLAFDQHEIIYAECTPTESLLINETTLASLPDDLAKDASSRMSDTTAERDFRAEAEKSQFSKVGPNALRRAVRRD</sequence>
<evidence type="ECO:0000313" key="3">
    <source>
        <dbReference type="EMBL" id="SMX34166.1"/>
    </source>
</evidence>
<dbReference type="RefSeq" id="WP_093966342.1">
    <property type="nucleotide sequence ID" value="NZ_FXYE01000001.1"/>
</dbReference>
<dbReference type="AlphaFoldDB" id="A0A238JWT2"/>
<dbReference type="Pfam" id="PF13403">
    <property type="entry name" value="Hint_2"/>
    <property type="match status" value="1"/>
</dbReference>
<dbReference type="EMBL" id="FXYE01000001">
    <property type="protein sequence ID" value="SMX34166.1"/>
    <property type="molecule type" value="Genomic_DNA"/>
</dbReference>
<dbReference type="OrthoDB" id="6305173at2"/>
<dbReference type="Proteomes" id="UP000202922">
    <property type="component" value="Unassembled WGS sequence"/>
</dbReference>
<dbReference type="InterPro" id="IPR036844">
    <property type="entry name" value="Hint_dom_sf"/>
</dbReference>
<evidence type="ECO:0000259" key="2">
    <source>
        <dbReference type="Pfam" id="PF13403"/>
    </source>
</evidence>
<keyword evidence="4" id="KW-1185">Reference proteome</keyword>
<evidence type="ECO:0000256" key="1">
    <source>
        <dbReference type="SAM" id="MobiDB-lite"/>
    </source>
</evidence>
<organism evidence="3 4">
    <name type="scientific">Actibacterium lipolyticum</name>
    <dbReference type="NCBI Taxonomy" id="1524263"/>
    <lineage>
        <taxon>Bacteria</taxon>
        <taxon>Pseudomonadati</taxon>
        <taxon>Pseudomonadota</taxon>
        <taxon>Alphaproteobacteria</taxon>
        <taxon>Rhodobacterales</taxon>
        <taxon>Roseobacteraceae</taxon>
        <taxon>Actibacterium</taxon>
    </lineage>
</organism>
<proteinExistence type="predicted"/>
<name>A0A238JWT2_9RHOB</name>
<feature type="region of interest" description="Disordered" evidence="1">
    <location>
        <begin position="313"/>
        <end position="334"/>
    </location>
</feature>
<feature type="domain" description="Hedgehog/Intein (Hint)" evidence="2">
    <location>
        <begin position="161"/>
        <end position="297"/>
    </location>
</feature>
<accession>A0A238JWT2</accession>
<dbReference type="SUPFAM" id="SSF51294">
    <property type="entry name" value="Hedgehog/intein (Hint) domain"/>
    <property type="match status" value="1"/>
</dbReference>
<evidence type="ECO:0000313" key="4">
    <source>
        <dbReference type="Proteomes" id="UP000202922"/>
    </source>
</evidence>
<protein>
    <recommendedName>
        <fullName evidence="2">Hedgehog/Intein (Hint) domain-containing protein</fullName>
    </recommendedName>
</protein>
<reference evidence="4" key="1">
    <citation type="submission" date="2017-05" db="EMBL/GenBank/DDBJ databases">
        <authorList>
            <person name="Rodrigo-Torres L."/>
            <person name="Arahal R. D."/>
            <person name="Lucena T."/>
        </authorList>
    </citation>
    <scope>NUCLEOTIDE SEQUENCE [LARGE SCALE GENOMIC DNA]</scope>
    <source>
        <strain evidence="4">CECT 8621</strain>
    </source>
</reference>
<feature type="compositionally biased region" description="Basic and acidic residues" evidence="1">
    <location>
        <begin position="321"/>
        <end position="334"/>
    </location>
</feature>
<dbReference type="InterPro" id="IPR028992">
    <property type="entry name" value="Hedgehog/Intein_dom"/>
</dbReference>